<accession>A0AB72VCV1</accession>
<evidence type="ECO:0000256" key="3">
    <source>
        <dbReference type="PROSITE-ProRule" id="PRU00023"/>
    </source>
</evidence>
<dbReference type="Pfam" id="PF12796">
    <property type="entry name" value="Ank_2"/>
    <property type="match status" value="1"/>
</dbReference>
<proteinExistence type="predicted"/>
<gene>
    <name evidence="4" type="ordered locus">cgR_2228</name>
</gene>
<dbReference type="SMART" id="SM00248">
    <property type="entry name" value="ANK"/>
    <property type="match status" value="2"/>
</dbReference>
<dbReference type="SUPFAM" id="SSF48403">
    <property type="entry name" value="Ankyrin repeat"/>
    <property type="match status" value="1"/>
</dbReference>
<evidence type="ECO:0008006" key="5">
    <source>
        <dbReference type="Google" id="ProtNLM"/>
    </source>
</evidence>
<dbReference type="InterPro" id="IPR036770">
    <property type="entry name" value="Ankyrin_rpt-contain_sf"/>
</dbReference>
<sequence length="151" mass="16231">MQSWRGVNAERWRVRYLSMTQSDLPDDVQELVTKIFGLARDGGAESAATLGAYVDNGVDVNLSNQDGNTLLMLAAYSGHADVVQALIERGADVDRVNNRNQTPLAGAIFKKEEAVIEALLAGGADPYAGTPTAVDTAKMFGREDLVARFES</sequence>
<evidence type="ECO:0000256" key="1">
    <source>
        <dbReference type="ARBA" id="ARBA00022737"/>
    </source>
</evidence>
<dbReference type="KEGG" id="cgt:cgR_2228"/>
<dbReference type="Proteomes" id="UP000006698">
    <property type="component" value="Chromosome"/>
</dbReference>
<dbReference type="PANTHER" id="PTHR24171">
    <property type="entry name" value="ANKYRIN REPEAT DOMAIN-CONTAINING PROTEIN 39-RELATED"/>
    <property type="match status" value="1"/>
</dbReference>
<dbReference type="EMBL" id="AP009044">
    <property type="protein sequence ID" value="BAF55232.1"/>
    <property type="molecule type" value="Genomic_DNA"/>
</dbReference>
<keyword evidence="2 3" id="KW-0040">ANK repeat</keyword>
<dbReference type="PROSITE" id="PS50297">
    <property type="entry name" value="ANK_REP_REGION"/>
    <property type="match status" value="1"/>
</dbReference>
<dbReference type="InterPro" id="IPR002110">
    <property type="entry name" value="Ankyrin_rpt"/>
</dbReference>
<organism evidence="4">
    <name type="scientific">Corynebacterium glutamicum (strain R)</name>
    <dbReference type="NCBI Taxonomy" id="340322"/>
    <lineage>
        <taxon>Bacteria</taxon>
        <taxon>Bacillati</taxon>
        <taxon>Actinomycetota</taxon>
        <taxon>Actinomycetes</taxon>
        <taxon>Mycobacteriales</taxon>
        <taxon>Corynebacteriaceae</taxon>
        <taxon>Corynebacterium</taxon>
    </lineage>
</organism>
<dbReference type="Gene3D" id="1.25.40.20">
    <property type="entry name" value="Ankyrin repeat-containing domain"/>
    <property type="match status" value="1"/>
</dbReference>
<keyword evidence="1" id="KW-0677">Repeat</keyword>
<evidence type="ECO:0000313" key="4">
    <source>
        <dbReference type="EMBL" id="BAF55232.1"/>
    </source>
</evidence>
<dbReference type="AlphaFoldDB" id="A0AB72VCV1"/>
<name>A0AB72VCV1_CORGB</name>
<reference evidence="4" key="1">
    <citation type="journal article" date="2007" name="Microbiology">
        <title>Comparative analysis of the Corynebacterium glutamicum group and complete genome sequence of strain R.</title>
        <authorList>
            <person name="Yukawa H."/>
            <person name="Omumasaba C.A."/>
            <person name="Nonaka H."/>
            <person name="Kos P."/>
            <person name="Okai N."/>
            <person name="Suzuki N."/>
            <person name="Suda M."/>
            <person name="Tsuge Y."/>
            <person name="Watanabe J."/>
            <person name="Ikeda Y."/>
            <person name="Vertes A.A."/>
            <person name="Inui M."/>
        </authorList>
    </citation>
    <scope>NUCLEOTIDE SEQUENCE</scope>
    <source>
        <strain evidence="4">R</strain>
    </source>
</reference>
<feature type="repeat" description="ANK" evidence="3">
    <location>
        <begin position="66"/>
        <end position="98"/>
    </location>
</feature>
<dbReference type="PROSITE" id="PS50088">
    <property type="entry name" value="ANK_REPEAT"/>
    <property type="match status" value="1"/>
</dbReference>
<protein>
    <recommendedName>
        <fullName evidence="5">Ankyrin repeat domain-containing protein</fullName>
    </recommendedName>
</protein>
<evidence type="ECO:0000256" key="2">
    <source>
        <dbReference type="ARBA" id="ARBA00023043"/>
    </source>
</evidence>